<reference evidence="2 3" key="1">
    <citation type="journal article" date="2024" name="G3 (Bethesda)">
        <title>Genome assembly of Hibiscus sabdariffa L. provides insights into metabolisms of medicinal natural products.</title>
        <authorList>
            <person name="Kim T."/>
        </authorList>
    </citation>
    <scope>NUCLEOTIDE SEQUENCE [LARGE SCALE GENOMIC DNA]</scope>
    <source>
        <strain evidence="2">TK-2024</strain>
        <tissue evidence="2">Old leaves</tissue>
    </source>
</reference>
<organism evidence="2 3">
    <name type="scientific">Hibiscus sabdariffa</name>
    <name type="common">roselle</name>
    <dbReference type="NCBI Taxonomy" id="183260"/>
    <lineage>
        <taxon>Eukaryota</taxon>
        <taxon>Viridiplantae</taxon>
        <taxon>Streptophyta</taxon>
        <taxon>Embryophyta</taxon>
        <taxon>Tracheophyta</taxon>
        <taxon>Spermatophyta</taxon>
        <taxon>Magnoliopsida</taxon>
        <taxon>eudicotyledons</taxon>
        <taxon>Gunneridae</taxon>
        <taxon>Pentapetalae</taxon>
        <taxon>rosids</taxon>
        <taxon>malvids</taxon>
        <taxon>Malvales</taxon>
        <taxon>Malvaceae</taxon>
        <taxon>Malvoideae</taxon>
        <taxon>Hibiscus</taxon>
    </lineage>
</organism>
<feature type="region of interest" description="Disordered" evidence="1">
    <location>
        <begin position="60"/>
        <end position="99"/>
    </location>
</feature>
<dbReference type="EMBL" id="JBBPBN010000040">
    <property type="protein sequence ID" value="KAK8998950.1"/>
    <property type="molecule type" value="Genomic_DNA"/>
</dbReference>
<evidence type="ECO:0000313" key="3">
    <source>
        <dbReference type="Proteomes" id="UP001396334"/>
    </source>
</evidence>
<proteinExistence type="predicted"/>
<evidence type="ECO:0000313" key="2">
    <source>
        <dbReference type="EMBL" id="KAK8998950.1"/>
    </source>
</evidence>
<dbReference type="PANTHER" id="PTHR33257:SF4">
    <property type="entry name" value="EXPRESSED PROTEIN"/>
    <property type="match status" value="1"/>
</dbReference>
<protein>
    <submittedName>
        <fullName evidence="2">Uncharacterized protein</fullName>
    </submittedName>
</protein>
<keyword evidence="3" id="KW-1185">Reference proteome</keyword>
<sequence>MLSDSGNFHDIHLDHKALQIKQGNKFFTRLMSEETSMANSSSMVYYGGASVAVPFDWESRPGTPKHPSSVTALPPLTPPPSYHSSFKSKPKPKSVAKKSLKPSTILGSIFRKLIAPRKNHTSSPSSSPSLSSFSSWLSLHGSSSSSSSSFMNRKILHRGRSYLCCSCSRSPVHNCMDDDDDINRLKSSSPTLCFGVKVKSKNRIESRGSQSMVKMKKALLSFVSHG</sequence>
<feature type="compositionally biased region" description="Basic residues" evidence="1">
    <location>
        <begin position="86"/>
        <end position="99"/>
    </location>
</feature>
<gene>
    <name evidence="2" type="ORF">V6N11_070129</name>
</gene>
<dbReference type="PANTHER" id="PTHR33257">
    <property type="entry name" value="OS05G0165500 PROTEIN"/>
    <property type="match status" value="1"/>
</dbReference>
<comment type="caution">
    <text evidence="2">The sequence shown here is derived from an EMBL/GenBank/DDBJ whole genome shotgun (WGS) entry which is preliminary data.</text>
</comment>
<accession>A0ABR2QE72</accession>
<dbReference type="Proteomes" id="UP001396334">
    <property type="component" value="Unassembled WGS sequence"/>
</dbReference>
<evidence type="ECO:0000256" key="1">
    <source>
        <dbReference type="SAM" id="MobiDB-lite"/>
    </source>
</evidence>
<name>A0ABR2QE72_9ROSI</name>